<evidence type="ECO:0000313" key="3">
    <source>
        <dbReference type="Proteomes" id="UP000069015"/>
    </source>
</evidence>
<dbReference type="AlphaFoldDB" id="A0A0U3HWH4"/>
<keyword evidence="1" id="KW-0472">Membrane</keyword>
<name>A0A0U3HWH4_9GAMM</name>
<dbReference type="Proteomes" id="UP000069015">
    <property type="component" value="Chromosome 2"/>
</dbReference>
<feature type="transmembrane region" description="Helical" evidence="1">
    <location>
        <begin position="73"/>
        <end position="90"/>
    </location>
</feature>
<evidence type="ECO:0008006" key="4">
    <source>
        <dbReference type="Google" id="ProtNLM"/>
    </source>
</evidence>
<proteinExistence type="predicted"/>
<organism evidence="2 3">
    <name type="scientific">Pseudoalteromonas rubra</name>
    <dbReference type="NCBI Taxonomy" id="43658"/>
    <lineage>
        <taxon>Bacteria</taxon>
        <taxon>Pseudomonadati</taxon>
        <taxon>Pseudomonadota</taxon>
        <taxon>Gammaproteobacteria</taxon>
        <taxon>Alteromonadales</taxon>
        <taxon>Pseudoalteromonadaceae</taxon>
        <taxon>Pseudoalteromonas</taxon>
    </lineage>
</organism>
<dbReference type="KEGG" id="prr:AT705_20580"/>
<reference evidence="2 3" key="1">
    <citation type="submission" date="2015-12" db="EMBL/GenBank/DDBJ databases">
        <title>Complete genome sequence of Pseudoalteromonas rubra SCSIO 6842, harboring a conjugative plasmid.</title>
        <authorList>
            <person name="Li B."/>
            <person name="Wang X."/>
        </authorList>
    </citation>
    <scope>NUCLEOTIDE SEQUENCE [LARGE SCALE GENOMIC DNA]</scope>
    <source>
        <strain evidence="2 3">SCSIO 6842</strain>
    </source>
</reference>
<dbReference type="Pfam" id="PF06961">
    <property type="entry name" value="DUF1294"/>
    <property type="match status" value="1"/>
</dbReference>
<keyword evidence="1" id="KW-0812">Transmembrane</keyword>
<gene>
    <name evidence="2" type="ORF">AT705_20580</name>
</gene>
<feature type="transmembrane region" description="Helical" evidence="1">
    <location>
        <begin position="35"/>
        <end position="53"/>
    </location>
</feature>
<evidence type="ECO:0000256" key="1">
    <source>
        <dbReference type="SAM" id="Phobius"/>
    </source>
</evidence>
<keyword evidence="1" id="KW-1133">Transmembrane helix</keyword>
<dbReference type="EMBL" id="CP013612">
    <property type="protein sequence ID" value="ALU45352.1"/>
    <property type="molecule type" value="Genomic_DNA"/>
</dbReference>
<protein>
    <recommendedName>
        <fullName evidence="4">DUF1294 domain-containing protein</fullName>
    </recommendedName>
</protein>
<accession>A0A0U3HWH4</accession>
<dbReference type="InterPro" id="IPR010718">
    <property type="entry name" value="DUF1294"/>
</dbReference>
<feature type="transmembrane region" description="Helical" evidence="1">
    <location>
        <begin position="102"/>
        <end position="125"/>
    </location>
</feature>
<sequence length="126" mass="14117">MYKKYFVYSLLQVSWGLSAILMVFAITPCVIALSLPAWSIPAYLLLSCVIVLGVYGRDKALSKKGTERISERLLLIVSASSLHMATLQIMSVLRHKTIKLPFLLKLLTLQLLQVIAFVCVLISYLM</sequence>
<evidence type="ECO:0000313" key="2">
    <source>
        <dbReference type="EMBL" id="ALU45352.1"/>
    </source>
</evidence>
<dbReference type="RefSeq" id="WP_058798246.1">
    <property type="nucleotide sequence ID" value="NZ_CP013612.1"/>
</dbReference>